<dbReference type="EMBL" id="VSSQ01000624">
    <property type="protein sequence ID" value="MPL98708.1"/>
    <property type="molecule type" value="Genomic_DNA"/>
</dbReference>
<sequence>MIRLVPPYGQKFDRIVKSVELISVHPFITLILPVVVPTGTTAFIEVFDKTLKEEAAIPLKSTLVAPVKLLPVKLTIVPAGPDDGENEVISTLQFKIPVKRTSSILNSVVEVLVNLM</sequence>
<organism evidence="1">
    <name type="scientific">bioreactor metagenome</name>
    <dbReference type="NCBI Taxonomy" id="1076179"/>
    <lineage>
        <taxon>unclassified sequences</taxon>
        <taxon>metagenomes</taxon>
        <taxon>ecological metagenomes</taxon>
    </lineage>
</organism>
<reference evidence="1" key="1">
    <citation type="submission" date="2019-08" db="EMBL/GenBank/DDBJ databases">
        <authorList>
            <person name="Kucharzyk K."/>
            <person name="Murdoch R.W."/>
            <person name="Higgins S."/>
            <person name="Loffler F."/>
        </authorList>
    </citation>
    <scope>NUCLEOTIDE SEQUENCE</scope>
</reference>
<name>A0A644W560_9ZZZZ</name>
<gene>
    <name evidence="1" type="ORF">SDC9_44915</name>
</gene>
<dbReference type="AlphaFoldDB" id="A0A644W560"/>
<accession>A0A644W560</accession>
<protein>
    <submittedName>
        <fullName evidence="1">Uncharacterized protein</fullName>
    </submittedName>
</protein>
<evidence type="ECO:0000313" key="1">
    <source>
        <dbReference type="EMBL" id="MPL98708.1"/>
    </source>
</evidence>
<proteinExistence type="predicted"/>
<comment type="caution">
    <text evidence="1">The sequence shown here is derived from an EMBL/GenBank/DDBJ whole genome shotgun (WGS) entry which is preliminary data.</text>
</comment>